<feature type="region of interest" description="Disordered" evidence="6">
    <location>
        <begin position="157"/>
        <end position="385"/>
    </location>
</feature>
<feature type="region of interest" description="Disordered" evidence="6">
    <location>
        <begin position="697"/>
        <end position="720"/>
    </location>
</feature>
<feature type="compositionally biased region" description="Low complexity" evidence="6">
    <location>
        <begin position="551"/>
        <end position="562"/>
    </location>
</feature>
<feature type="compositionally biased region" description="Polar residues" evidence="6">
    <location>
        <begin position="441"/>
        <end position="457"/>
    </location>
</feature>
<dbReference type="GO" id="GO:0030276">
    <property type="term" value="F:clathrin binding"/>
    <property type="evidence" value="ECO:0007669"/>
    <property type="project" value="TreeGrafter"/>
</dbReference>
<protein>
    <recommendedName>
        <fullName evidence="7">ENTH domain-containing protein</fullName>
    </recommendedName>
</protein>
<dbReference type="PANTHER" id="PTHR12276:SF121">
    <property type="entry name" value="ENTH DOMAIN-CONTAINING PROTEIN"/>
    <property type="match status" value="1"/>
</dbReference>
<dbReference type="PROSITE" id="PS50942">
    <property type="entry name" value="ENTH"/>
    <property type="match status" value="1"/>
</dbReference>
<feature type="compositionally biased region" description="Basic and acidic residues" evidence="6">
    <location>
        <begin position="262"/>
        <end position="275"/>
    </location>
</feature>
<name>A0AAP0D966_9ASTR</name>
<dbReference type="GO" id="GO:0005543">
    <property type="term" value="F:phospholipid binding"/>
    <property type="evidence" value="ECO:0007669"/>
    <property type="project" value="TreeGrafter"/>
</dbReference>
<evidence type="ECO:0000256" key="6">
    <source>
        <dbReference type="SAM" id="MobiDB-lite"/>
    </source>
</evidence>
<dbReference type="Gene3D" id="1.25.40.90">
    <property type="match status" value="1"/>
</dbReference>
<feature type="compositionally biased region" description="Basic and acidic residues" evidence="6">
    <location>
        <begin position="185"/>
        <end position="251"/>
    </location>
</feature>
<keyword evidence="4" id="KW-0333">Golgi apparatus</keyword>
<evidence type="ECO:0000256" key="4">
    <source>
        <dbReference type="ARBA" id="ARBA00023034"/>
    </source>
</evidence>
<feature type="compositionally biased region" description="Low complexity" evidence="6">
    <location>
        <begin position="322"/>
        <end position="336"/>
    </location>
</feature>
<comment type="similarity">
    <text evidence="3">Belongs to the epsin family.</text>
</comment>
<feature type="compositionally biased region" description="Polar residues" evidence="6">
    <location>
        <begin position="401"/>
        <end position="426"/>
    </location>
</feature>
<proteinExistence type="inferred from homology"/>
<evidence type="ECO:0000256" key="3">
    <source>
        <dbReference type="ARBA" id="ARBA00010130"/>
    </source>
</evidence>
<evidence type="ECO:0000313" key="8">
    <source>
        <dbReference type="EMBL" id="KAK9068688.1"/>
    </source>
</evidence>
<feature type="region of interest" description="Disordered" evidence="6">
    <location>
        <begin position="401"/>
        <end position="614"/>
    </location>
</feature>
<accession>A0AAP0D966</accession>
<dbReference type="FunFam" id="1.25.40.90:FF:000006">
    <property type="entry name" value="Clathrin interactor 1"/>
    <property type="match status" value="1"/>
</dbReference>
<reference evidence="8 9" key="1">
    <citation type="submission" date="2024-04" db="EMBL/GenBank/DDBJ databases">
        <title>The reference genome of an endangered Asteraceae, Deinandra increscens subsp. villosa, native to the Central Coast of California.</title>
        <authorList>
            <person name="Guilliams M."/>
            <person name="Hasenstab-Lehman K."/>
            <person name="Meyer R."/>
            <person name="Mcevoy S."/>
        </authorList>
    </citation>
    <scope>NUCLEOTIDE SEQUENCE [LARGE SCALE GENOMIC DNA]</scope>
    <source>
        <tissue evidence="8">Leaf</tissue>
    </source>
</reference>
<dbReference type="GO" id="GO:0030125">
    <property type="term" value="C:clathrin vesicle coat"/>
    <property type="evidence" value="ECO:0007669"/>
    <property type="project" value="TreeGrafter"/>
</dbReference>
<dbReference type="CDD" id="cd03571">
    <property type="entry name" value="ENTH"/>
    <property type="match status" value="1"/>
</dbReference>
<dbReference type="SUPFAM" id="SSF48464">
    <property type="entry name" value="ENTH/VHS domain"/>
    <property type="match status" value="1"/>
</dbReference>
<dbReference type="GO" id="GO:0005768">
    <property type="term" value="C:endosome"/>
    <property type="evidence" value="ECO:0007669"/>
    <property type="project" value="TreeGrafter"/>
</dbReference>
<feature type="domain" description="ENTH" evidence="7">
    <location>
        <begin position="18"/>
        <end position="150"/>
    </location>
</feature>
<comment type="subcellular location">
    <subcellularLocation>
        <location evidence="1">Cytoplasmic vesicle</location>
        <location evidence="1">Clathrin-coated vesicle</location>
    </subcellularLocation>
    <subcellularLocation>
        <location evidence="2">Golgi apparatus</location>
    </subcellularLocation>
</comment>
<keyword evidence="5" id="KW-0968">Cytoplasmic vesicle</keyword>
<dbReference type="GO" id="GO:0005886">
    <property type="term" value="C:plasma membrane"/>
    <property type="evidence" value="ECO:0007669"/>
    <property type="project" value="TreeGrafter"/>
</dbReference>
<gene>
    <name evidence="8" type="ORF">SSX86_012803</name>
</gene>
<dbReference type="AlphaFoldDB" id="A0AAP0D966"/>
<sequence>MKKAFDQTVRDIKRGVNKTVLKVPSIEQKVLDATSNELWGPHGSVLADIAMASRNYRDYDMIMSIIWKRMNDTGKNWRHVYKGLTVLEYLVANGSERVIDEIREHAYQITSLSDFQYLDHTGRDQGNNVRKKSQSLVALVNDKEKIQEVRQKAAANWDKFHSTSGSVRSRPGSYPGAGGYDDQYDDRYGGKNEDRNGDGYGRERDGGYRYGEERNGRDQYRDDEYRGRRSADGDSYEQRSRSSDRDRERAYEYNGQYSSRESNTKGEDQSHEQKSPEQNSGVPPSYEDAVADSRSPINSERDGETKAVSPPPVTTSHETTISSSPLAAPAVASPVAAAPPPAATPNNETNGFDEFDPRGSFGSFPAAPPTSAGPETDLFGTSSDPFSLDSLALVPVTIPSSETDAFTNSKPPGQTFVASSSASGPNQPFDDPFGEGPFRAVSSTDGFSAPLQSTSVASLPVEQPQPAAPMPNSTNNFGYGGGFDQNVDILADLLPPSGPPQTSFPSETGFSSHPNQTSYQSSFPGPPVQPSFQGGQPTLNQDSQPPPQQGFPPQGGQFMSQPGFPPHGGQTTGLGGYPSQMGSGYPGPNGQPSHQGSFYGGFEPHGSSAPVPPVAQVTATPSFYQQSHVQSGSALNASTGALVIVPQEPAKFETKSTVWADTLNRGLVNLNIAGSKTNPLSDIGVDFEALNRKDKRMEKPSATPVTSNTAMGKAMGSGSGIGRASAGALRPQPNPMMGPGMAAPGVGAAPGYGAGYGGMNQPMGQFQMQQPPAGYLPPGTYNPMMGRGGGYGQQPYGGYR</sequence>
<evidence type="ECO:0000313" key="9">
    <source>
        <dbReference type="Proteomes" id="UP001408789"/>
    </source>
</evidence>
<comment type="caution">
    <text evidence="8">The sequence shown here is derived from an EMBL/GenBank/DDBJ whole genome shotgun (WGS) entry which is preliminary data.</text>
</comment>
<dbReference type="GO" id="GO:0006897">
    <property type="term" value="P:endocytosis"/>
    <property type="evidence" value="ECO:0007669"/>
    <property type="project" value="TreeGrafter"/>
</dbReference>
<dbReference type="InterPro" id="IPR013809">
    <property type="entry name" value="ENTH"/>
</dbReference>
<evidence type="ECO:0000259" key="7">
    <source>
        <dbReference type="PROSITE" id="PS50942"/>
    </source>
</evidence>
<dbReference type="Proteomes" id="UP001408789">
    <property type="component" value="Unassembled WGS sequence"/>
</dbReference>
<evidence type="ECO:0000256" key="5">
    <source>
        <dbReference type="ARBA" id="ARBA00023329"/>
    </source>
</evidence>
<feature type="compositionally biased region" description="Polar residues" evidence="6">
    <location>
        <begin position="500"/>
        <end position="523"/>
    </location>
</feature>
<organism evidence="8 9">
    <name type="scientific">Deinandra increscens subsp. villosa</name>
    <dbReference type="NCBI Taxonomy" id="3103831"/>
    <lineage>
        <taxon>Eukaryota</taxon>
        <taxon>Viridiplantae</taxon>
        <taxon>Streptophyta</taxon>
        <taxon>Embryophyta</taxon>
        <taxon>Tracheophyta</taxon>
        <taxon>Spermatophyta</taxon>
        <taxon>Magnoliopsida</taxon>
        <taxon>eudicotyledons</taxon>
        <taxon>Gunneridae</taxon>
        <taxon>Pentapetalae</taxon>
        <taxon>asterids</taxon>
        <taxon>campanulids</taxon>
        <taxon>Asterales</taxon>
        <taxon>Asteraceae</taxon>
        <taxon>Asteroideae</taxon>
        <taxon>Heliantheae alliance</taxon>
        <taxon>Madieae</taxon>
        <taxon>Madiinae</taxon>
        <taxon>Deinandra</taxon>
    </lineage>
</organism>
<evidence type="ECO:0000256" key="2">
    <source>
        <dbReference type="ARBA" id="ARBA00004555"/>
    </source>
</evidence>
<dbReference type="EMBL" id="JBCNJP010000014">
    <property type="protein sequence ID" value="KAK9068688.1"/>
    <property type="molecule type" value="Genomic_DNA"/>
</dbReference>
<feature type="compositionally biased region" description="Polar residues" evidence="6">
    <location>
        <begin position="530"/>
        <end position="543"/>
    </location>
</feature>
<dbReference type="InterPro" id="IPR008942">
    <property type="entry name" value="ENTH_VHS"/>
</dbReference>
<dbReference type="PANTHER" id="PTHR12276">
    <property type="entry name" value="EPSIN/ENT-RELATED"/>
    <property type="match status" value="1"/>
</dbReference>
<evidence type="ECO:0000256" key="1">
    <source>
        <dbReference type="ARBA" id="ARBA00004132"/>
    </source>
</evidence>
<keyword evidence="9" id="KW-1185">Reference proteome</keyword>
<dbReference type="GO" id="GO:0005794">
    <property type="term" value="C:Golgi apparatus"/>
    <property type="evidence" value="ECO:0007669"/>
    <property type="project" value="UniProtKB-SubCell"/>
</dbReference>
<dbReference type="SMART" id="SM00273">
    <property type="entry name" value="ENTH"/>
    <property type="match status" value="1"/>
</dbReference>
<dbReference type="Pfam" id="PF01417">
    <property type="entry name" value="ENTH"/>
    <property type="match status" value="1"/>
</dbReference>